<dbReference type="PANTHER" id="PTHR43316:SF3">
    <property type="entry name" value="HALOACID DEHALOGENASE, TYPE II (AFU_ORTHOLOGUE AFUA_2G07750)-RELATED"/>
    <property type="match status" value="1"/>
</dbReference>
<comment type="similarity">
    <text evidence="1">Belongs to the HAD-like hydrolase superfamily. S-2-haloalkanoic acid dehalogenase family.</text>
</comment>
<keyword evidence="4" id="KW-1185">Reference proteome</keyword>
<dbReference type="InterPro" id="IPR006328">
    <property type="entry name" value="2-HAD"/>
</dbReference>
<proteinExistence type="inferred from homology"/>
<dbReference type="SFLD" id="SFLDG01129">
    <property type="entry name" value="C1.5:_HAD__Beta-PGM__Phosphata"/>
    <property type="match status" value="1"/>
</dbReference>
<dbReference type="Proteomes" id="UP000053647">
    <property type="component" value="Unassembled WGS sequence"/>
</dbReference>
<evidence type="ECO:0000256" key="1">
    <source>
        <dbReference type="ARBA" id="ARBA00008106"/>
    </source>
</evidence>
<name>A0A0C9U8P5_PAXIN</name>
<accession>A0A0C9U8P5</accession>
<reference evidence="4" key="2">
    <citation type="submission" date="2015-01" db="EMBL/GenBank/DDBJ databases">
        <title>Evolutionary Origins and Diversification of the Mycorrhizal Mutualists.</title>
        <authorList>
            <consortium name="DOE Joint Genome Institute"/>
            <consortium name="Mycorrhizal Genomics Consortium"/>
            <person name="Kohler A."/>
            <person name="Kuo A."/>
            <person name="Nagy L.G."/>
            <person name="Floudas D."/>
            <person name="Copeland A."/>
            <person name="Barry K.W."/>
            <person name="Cichocki N."/>
            <person name="Veneault-Fourrey C."/>
            <person name="LaButti K."/>
            <person name="Lindquist E.A."/>
            <person name="Lipzen A."/>
            <person name="Lundell T."/>
            <person name="Morin E."/>
            <person name="Murat C."/>
            <person name="Riley R."/>
            <person name="Ohm R."/>
            <person name="Sun H."/>
            <person name="Tunlid A."/>
            <person name="Henrissat B."/>
            <person name="Grigoriev I.V."/>
            <person name="Hibbett D.S."/>
            <person name="Martin F."/>
        </authorList>
    </citation>
    <scope>NUCLEOTIDE SEQUENCE [LARGE SCALE GENOMIC DNA]</scope>
    <source>
        <strain evidence="4">ATCC 200175</strain>
    </source>
</reference>
<dbReference type="Gene3D" id="3.40.50.1000">
    <property type="entry name" value="HAD superfamily/HAD-like"/>
    <property type="match status" value="1"/>
</dbReference>
<dbReference type="InterPro" id="IPR006439">
    <property type="entry name" value="HAD-SF_hydro_IA"/>
</dbReference>
<dbReference type="InterPro" id="IPR036412">
    <property type="entry name" value="HAD-like_sf"/>
</dbReference>
<protein>
    <recommendedName>
        <fullName evidence="5">Haloacid dehalogenase</fullName>
    </recommendedName>
</protein>
<dbReference type="Pfam" id="PF00702">
    <property type="entry name" value="Hydrolase"/>
    <property type="match status" value="1"/>
</dbReference>
<evidence type="ECO:0000313" key="4">
    <source>
        <dbReference type="Proteomes" id="UP000053647"/>
    </source>
</evidence>
<dbReference type="NCBIfam" id="TIGR01428">
    <property type="entry name" value="HAD_type_II"/>
    <property type="match status" value="1"/>
</dbReference>
<dbReference type="SUPFAM" id="SSF56784">
    <property type="entry name" value="HAD-like"/>
    <property type="match status" value="1"/>
</dbReference>
<dbReference type="NCBIfam" id="TIGR01493">
    <property type="entry name" value="HAD-SF-IA-v2"/>
    <property type="match status" value="1"/>
</dbReference>
<reference evidence="3 4" key="1">
    <citation type="submission" date="2014-06" db="EMBL/GenBank/DDBJ databases">
        <authorList>
            <consortium name="DOE Joint Genome Institute"/>
            <person name="Kuo A."/>
            <person name="Kohler A."/>
            <person name="Nagy L.G."/>
            <person name="Floudas D."/>
            <person name="Copeland A."/>
            <person name="Barry K.W."/>
            <person name="Cichocki N."/>
            <person name="Veneault-Fourrey C."/>
            <person name="LaButti K."/>
            <person name="Lindquist E.A."/>
            <person name="Lipzen A."/>
            <person name="Lundell T."/>
            <person name="Morin E."/>
            <person name="Murat C."/>
            <person name="Sun H."/>
            <person name="Tunlid A."/>
            <person name="Henrissat B."/>
            <person name="Grigoriev I.V."/>
            <person name="Hibbett D.S."/>
            <person name="Martin F."/>
            <person name="Nordberg H.P."/>
            <person name="Cantor M.N."/>
            <person name="Hua S.X."/>
        </authorList>
    </citation>
    <scope>NUCLEOTIDE SEQUENCE [LARGE SCALE GENOMIC DNA]</scope>
    <source>
        <strain evidence="3 4">ATCC 200175</strain>
    </source>
</reference>
<evidence type="ECO:0000256" key="2">
    <source>
        <dbReference type="ARBA" id="ARBA00022801"/>
    </source>
</evidence>
<dbReference type="PRINTS" id="PR00413">
    <property type="entry name" value="HADHALOGNASE"/>
</dbReference>
<dbReference type="HOGENOM" id="CLU_045011_3_0_1"/>
<evidence type="ECO:0000313" key="3">
    <source>
        <dbReference type="EMBL" id="KIJ15767.1"/>
    </source>
</evidence>
<dbReference type="GO" id="GO:0019120">
    <property type="term" value="F:hydrolase activity, acting on acid halide bonds, in C-halide compounds"/>
    <property type="evidence" value="ECO:0007669"/>
    <property type="project" value="InterPro"/>
</dbReference>
<dbReference type="EMBL" id="KN819335">
    <property type="protein sequence ID" value="KIJ15767.1"/>
    <property type="molecule type" value="Genomic_DNA"/>
</dbReference>
<dbReference type="InterPro" id="IPR023214">
    <property type="entry name" value="HAD_sf"/>
</dbReference>
<organism evidence="3 4">
    <name type="scientific">Paxillus involutus ATCC 200175</name>
    <dbReference type="NCBI Taxonomy" id="664439"/>
    <lineage>
        <taxon>Eukaryota</taxon>
        <taxon>Fungi</taxon>
        <taxon>Dikarya</taxon>
        <taxon>Basidiomycota</taxon>
        <taxon>Agaricomycotina</taxon>
        <taxon>Agaricomycetes</taxon>
        <taxon>Agaricomycetidae</taxon>
        <taxon>Boletales</taxon>
        <taxon>Paxilineae</taxon>
        <taxon>Paxillaceae</taxon>
        <taxon>Paxillus</taxon>
    </lineage>
</organism>
<evidence type="ECO:0008006" key="5">
    <source>
        <dbReference type="Google" id="ProtNLM"/>
    </source>
</evidence>
<dbReference type="PANTHER" id="PTHR43316">
    <property type="entry name" value="HYDROLASE, HALOACID DELAHOGENASE-RELATED"/>
    <property type="match status" value="1"/>
</dbReference>
<dbReference type="AlphaFoldDB" id="A0A0C9U8P5"/>
<dbReference type="SFLD" id="SFLDS00003">
    <property type="entry name" value="Haloacid_Dehalogenase"/>
    <property type="match status" value="1"/>
</dbReference>
<dbReference type="InterPro" id="IPR051540">
    <property type="entry name" value="S-2-haloacid_dehalogenase"/>
</dbReference>
<dbReference type="OrthoDB" id="2363873at2759"/>
<keyword evidence="2" id="KW-0378">Hydrolase</keyword>
<dbReference type="Gene3D" id="1.10.150.240">
    <property type="entry name" value="Putative phosphatase, domain 2"/>
    <property type="match status" value="1"/>
</dbReference>
<sequence>MSDNVASLSDFTLRDVDAYIFDAFGTTVDWFTTVTREVPHQSKGALAAGPEAAEFARDWRKGYYAHVRAVNEGGDGSRNIDVAHRKILDEMLASPRWSHLAPVWGDSERDDLVKIWHDLDAYTDSVPGLATLKQYGVVVTLSNGSYRLLLDMAKNKQLPWDGILSTEFFGVYKPTKQAYLSAAYHIAIPPERIAMVAAHKWDLQGAAEAGLKTIYVPRPAEDTKEIRESMRSKAEGGEVDLVVNDFQELARLVAQAKQGDGASK</sequence>
<dbReference type="GO" id="GO:0016791">
    <property type="term" value="F:phosphatase activity"/>
    <property type="evidence" value="ECO:0007669"/>
    <property type="project" value="UniProtKB-ARBA"/>
</dbReference>
<gene>
    <name evidence="3" type="ORF">PAXINDRAFT_168792</name>
</gene>
<dbReference type="InterPro" id="IPR023198">
    <property type="entry name" value="PGP-like_dom2"/>
</dbReference>